<dbReference type="InterPro" id="IPR002575">
    <property type="entry name" value="Aminoglycoside_PTrfase"/>
</dbReference>
<protein>
    <submittedName>
        <fullName evidence="2">Choline/ethanolamine kinase</fullName>
    </submittedName>
</protein>
<evidence type="ECO:0000313" key="2">
    <source>
        <dbReference type="EMBL" id="EHR41497.1"/>
    </source>
</evidence>
<sequence length="303" mass="34660">MAQPLSTAADIAQQDAVRQLCEQLEFFQQHPPLEIRPLAAGQSNLNYYLRTARGEYVLRRYARQLGVCRQQEFRCQQAAAAKQIAATPLLLHNHQQLLISEFLPGGEPLKLTDSRLSLLADTLGILHNLRVQTPLLQPASYLRQLLAQGQQITLQPAANLFAALQRCAEQLAGMATDLVLCHLDLHADNLLWNGNKIWLLDFEYSQLCDNSFDLAAIMLHFELTAAQQQRLLRQYSAQRRYPDRHTAERLAATLPQRLQLAKCLYSGFCWLWYQATPALHHRANSWQQRLQQLLQSETTEPFR</sequence>
<dbReference type="Gene3D" id="3.90.1200.10">
    <property type="match status" value="1"/>
</dbReference>
<gene>
    <name evidence="2" type="ORF">AJE_06411</name>
</gene>
<dbReference type="STRING" id="1129374.AJE_06411"/>
<dbReference type="PANTHER" id="PTHR40086:SF1">
    <property type="entry name" value="CELL CYCLE REGULATOR CCRZ"/>
    <property type="match status" value="1"/>
</dbReference>
<comment type="caution">
    <text evidence="2">The sequence shown here is derived from an EMBL/GenBank/DDBJ whole genome shotgun (WGS) entry which is preliminary data.</text>
</comment>
<dbReference type="GO" id="GO:0016301">
    <property type="term" value="F:kinase activity"/>
    <property type="evidence" value="ECO:0007669"/>
    <property type="project" value="UniProtKB-KW"/>
</dbReference>
<organism evidence="2 3">
    <name type="scientific">Alishewanella jeotgali KCTC 22429</name>
    <dbReference type="NCBI Taxonomy" id="1129374"/>
    <lineage>
        <taxon>Bacteria</taxon>
        <taxon>Pseudomonadati</taxon>
        <taxon>Pseudomonadota</taxon>
        <taxon>Gammaproteobacteria</taxon>
        <taxon>Alteromonadales</taxon>
        <taxon>Alteromonadaceae</taxon>
        <taxon>Alishewanella</taxon>
    </lineage>
</organism>
<accession>H3ZD64</accession>
<dbReference type="eggNOG" id="COG0510">
    <property type="taxonomic scope" value="Bacteria"/>
</dbReference>
<dbReference type="Proteomes" id="UP000012046">
    <property type="component" value="Unassembled WGS sequence"/>
</dbReference>
<dbReference type="Gene3D" id="3.30.200.20">
    <property type="entry name" value="Phosphorylase Kinase, domain 1"/>
    <property type="match status" value="1"/>
</dbReference>
<dbReference type="PATRIC" id="fig|1129374.4.peg.1287"/>
<dbReference type="InterPro" id="IPR011009">
    <property type="entry name" value="Kinase-like_dom_sf"/>
</dbReference>
<reference evidence="2 3" key="1">
    <citation type="journal article" date="2012" name="J. Bacteriol.">
        <title>Genome Sequence of Extracellular-Protease-Producing Alishewanella jeotgali Isolated from Traditional Korean Fermented Seafood.</title>
        <authorList>
            <person name="Jung J."/>
            <person name="Chun J."/>
            <person name="Park W."/>
        </authorList>
    </citation>
    <scope>NUCLEOTIDE SEQUENCE [LARGE SCALE GENOMIC DNA]</scope>
    <source>
        <strain evidence="2 3">KCTC 22429</strain>
    </source>
</reference>
<evidence type="ECO:0000313" key="3">
    <source>
        <dbReference type="Proteomes" id="UP000012046"/>
    </source>
</evidence>
<dbReference type="EMBL" id="AHTH01000013">
    <property type="protein sequence ID" value="EHR41497.1"/>
    <property type="molecule type" value="Genomic_DNA"/>
</dbReference>
<proteinExistence type="predicted"/>
<dbReference type="SUPFAM" id="SSF56112">
    <property type="entry name" value="Protein kinase-like (PK-like)"/>
    <property type="match status" value="1"/>
</dbReference>
<dbReference type="Pfam" id="PF01636">
    <property type="entry name" value="APH"/>
    <property type="match status" value="1"/>
</dbReference>
<dbReference type="PANTHER" id="PTHR40086">
    <property type="entry name" value="PHOSPHOTRANSFERASE YTMP-RELATED"/>
    <property type="match status" value="1"/>
</dbReference>
<dbReference type="InterPro" id="IPR052077">
    <property type="entry name" value="CcrZ_PhaseVar_Mediator"/>
</dbReference>
<evidence type="ECO:0000259" key="1">
    <source>
        <dbReference type="Pfam" id="PF01636"/>
    </source>
</evidence>
<dbReference type="RefSeq" id="WP_008950166.1">
    <property type="nucleotide sequence ID" value="NZ_AHTH01000013.1"/>
</dbReference>
<name>H3ZD64_9ALTE</name>
<keyword evidence="2" id="KW-0418">Kinase</keyword>
<keyword evidence="2" id="KW-0808">Transferase</keyword>
<dbReference type="AlphaFoldDB" id="H3ZD64"/>
<feature type="domain" description="Aminoglycoside phosphotransferase" evidence="1">
    <location>
        <begin position="34"/>
        <end position="242"/>
    </location>
</feature>
<keyword evidence="3" id="KW-1185">Reference proteome</keyword>